<dbReference type="Gramene" id="Zm00001eb422150_T001">
    <property type="protein sequence ID" value="Zm00001eb422150_P001"/>
    <property type="gene ID" value="Zm00001eb422150"/>
</dbReference>
<name>A0A804REW7_MAIZE</name>
<reference evidence="2" key="3">
    <citation type="submission" date="2021-05" db="UniProtKB">
        <authorList>
            <consortium name="EnsemblPlants"/>
        </authorList>
    </citation>
    <scope>IDENTIFICATION</scope>
    <source>
        <strain evidence="2">cv. B73</strain>
    </source>
</reference>
<dbReference type="InParanoid" id="A0A804REW7"/>
<keyword evidence="3" id="KW-1185">Reference proteome</keyword>
<accession>A0A804REW7</accession>
<dbReference type="Proteomes" id="UP000007305">
    <property type="component" value="Chromosome 10"/>
</dbReference>
<evidence type="ECO:0000313" key="3">
    <source>
        <dbReference type="Proteomes" id="UP000007305"/>
    </source>
</evidence>
<organism evidence="2 3">
    <name type="scientific">Zea mays</name>
    <name type="common">Maize</name>
    <dbReference type="NCBI Taxonomy" id="4577"/>
    <lineage>
        <taxon>Eukaryota</taxon>
        <taxon>Viridiplantae</taxon>
        <taxon>Streptophyta</taxon>
        <taxon>Embryophyta</taxon>
        <taxon>Tracheophyta</taxon>
        <taxon>Spermatophyta</taxon>
        <taxon>Magnoliopsida</taxon>
        <taxon>Liliopsida</taxon>
        <taxon>Poales</taxon>
        <taxon>Poaceae</taxon>
        <taxon>PACMAD clade</taxon>
        <taxon>Panicoideae</taxon>
        <taxon>Andropogonodae</taxon>
        <taxon>Andropogoneae</taxon>
        <taxon>Tripsacinae</taxon>
        <taxon>Zea</taxon>
    </lineage>
</organism>
<evidence type="ECO:0000256" key="1">
    <source>
        <dbReference type="SAM" id="MobiDB-lite"/>
    </source>
</evidence>
<sequence>MGGGAWGWGGADCALPALSSPAGGRLVCSGPRSVADASSSSSGVDRARRLHAPLRDDAGDRSSAVKVAMADDDDVNPVTGNDDLHAAGLVPD</sequence>
<protein>
    <submittedName>
        <fullName evidence="2">Uncharacterized protein</fullName>
    </submittedName>
</protein>
<reference evidence="3" key="1">
    <citation type="journal article" date="2009" name="Science">
        <title>The B73 maize genome: complexity, diversity, and dynamics.</title>
        <authorList>
            <person name="Schnable P.S."/>
            <person name="Ware D."/>
            <person name="Fulton R.S."/>
            <person name="Stein J.C."/>
            <person name="Wei F."/>
            <person name="Pasternak S."/>
            <person name="Liang C."/>
            <person name="Zhang J."/>
            <person name="Fulton L."/>
            <person name="Graves T.A."/>
            <person name="Minx P."/>
            <person name="Reily A.D."/>
            <person name="Courtney L."/>
            <person name="Kruchowski S.S."/>
            <person name="Tomlinson C."/>
            <person name="Strong C."/>
            <person name="Delehaunty K."/>
            <person name="Fronick C."/>
            <person name="Courtney B."/>
            <person name="Rock S.M."/>
            <person name="Belter E."/>
            <person name="Du F."/>
            <person name="Kim K."/>
            <person name="Abbott R.M."/>
            <person name="Cotton M."/>
            <person name="Levy A."/>
            <person name="Marchetto P."/>
            <person name="Ochoa K."/>
            <person name="Jackson S.M."/>
            <person name="Gillam B."/>
            <person name="Chen W."/>
            <person name="Yan L."/>
            <person name="Higginbotham J."/>
            <person name="Cardenas M."/>
            <person name="Waligorski J."/>
            <person name="Applebaum E."/>
            <person name="Phelps L."/>
            <person name="Falcone J."/>
            <person name="Kanchi K."/>
            <person name="Thane T."/>
            <person name="Scimone A."/>
            <person name="Thane N."/>
            <person name="Henke J."/>
            <person name="Wang T."/>
            <person name="Ruppert J."/>
            <person name="Shah N."/>
            <person name="Rotter K."/>
            <person name="Hodges J."/>
            <person name="Ingenthron E."/>
            <person name="Cordes M."/>
            <person name="Kohlberg S."/>
            <person name="Sgro J."/>
            <person name="Delgado B."/>
            <person name="Mead K."/>
            <person name="Chinwalla A."/>
            <person name="Leonard S."/>
            <person name="Crouse K."/>
            <person name="Collura K."/>
            <person name="Kudrna D."/>
            <person name="Currie J."/>
            <person name="He R."/>
            <person name="Angelova A."/>
            <person name="Rajasekar S."/>
            <person name="Mueller T."/>
            <person name="Lomeli R."/>
            <person name="Scara G."/>
            <person name="Ko A."/>
            <person name="Delaney K."/>
            <person name="Wissotski M."/>
            <person name="Lopez G."/>
            <person name="Campos D."/>
            <person name="Braidotti M."/>
            <person name="Ashley E."/>
            <person name="Golser W."/>
            <person name="Kim H."/>
            <person name="Lee S."/>
            <person name="Lin J."/>
            <person name="Dujmic Z."/>
            <person name="Kim W."/>
            <person name="Talag J."/>
            <person name="Zuccolo A."/>
            <person name="Fan C."/>
            <person name="Sebastian A."/>
            <person name="Kramer M."/>
            <person name="Spiegel L."/>
            <person name="Nascimento L."/>
            <person name="Zutavern T."/>
            <person name="Miller B."/>
            <person name="Ambroise C."/>
            <person name="Muller S."/>
            <person name="Spooner W."/>
            <person name="Narechania A."/>
            <person name="Ren L."/>
            <person name="Wei S."/>
            <person name="Kumari S."/>
            <person name="Faga B."/>
            <person name="Levy M.J."/>
            <person name="McMahan L."/>
            <person name="Van Buren P."/>
            <person name="Vaughn M.W."/>
            <person name="Ying K."/>
            <person name="Yeh C.-T."/>
            <person name="Emrich S.J."/>
            <person name="Jia Y."/>
            <person name="Kalyanaraman A."/>
            <person name="Hsia A.-P."/>
            <person name="Barbazuk W.B."/>
            <person name="Baucom R.S."/>
            <person name="Brutnell T.P."/>
            <person name="Carpita N.C."/>
            <person name="Chaparro C."/>
            <person name="Chia J.-M."/>
            <person name="Deragon J.-M."/>
            <person name="Estill J.C."/>
            <person name="Fu Y."/>
            <person name="Jeddeloh J.A."/>
            <person name="Han Y."/>
            <person name="Lee H."/>
            <person name="Li P."/>
            <person name="Lisch D.R."/>
            <person name="Liu S."/>
            <person name="Liu Z."/>
            <person name="Nagel D.H."/>
            <person name="McCann M.C."/>
            <person name="SanMiguel P."/>
            <person name="Myers A.M."/>
            <person name="Nettleton D."/>
            <person name="Nguyen J."/>
            <person name="Penning B.W."/>
            <person name="Ponnala L."/>
            <person name="Schneider K.L."/>
            <person name="Schwartz D.C."/>
            <person name="Sharma A."/>
            <person name="Soderlund C."/>
            <person name="Springer N.M."/>
            <person name="Sun Q."/>
            <person name="Wang H."/>
            <person name="Waterman M."/>
            <person name="Westerman R."/>
            <person name="Wolfgruber T.K."/>
            <person name="Yang L."/>
            <person name="Yu Y."/>
            <person name="Zhang L."/>
            <person name="Zhou S."/>
            <person name="Zhu Q."/>
            <person name="Bennetzen J.L."/>
            <person name="Dawe R.K."/>
            <person name="Jiang J."/>
            <person name="Jiang N."/>
            <person name="Presting G.G."/>
            <person name="Wessler S.R."/>
            <person name="Aluru S."/>
            <person name="Martienssen R.A."/>
            <person name="Clifton S.W."/>
            <person name="McCombie W.R."/>
            <person name="Wing R.A."/>
            <person name="Wilson R.K."/>
        </authorList>
    </citation>
    <scope>NUCLEOTIDE SEQUENCE [LARGE SCALE GENOMIC DNA]</scope>
    <source>
        <strain evidence="3">cv. B73</strain>
    </source>
</reference>
<proteinExistence type="predicted"/>
<feature type="compositionally biased region" description="Low complexity" evidence="1">
    <location>
        <begin position="29"/>
        <end position="44"/>
    </location>
</feature>
<feature type="region of interest" description="Disordered" evidence="1">
    <location>
        <begin position="29"/>
        <end position="92"/>
    </location>
</feature>
<evidence type="ECO:0000313" key="2">
    <source>
        <dbReference type="EnsemblPlants" id="Zm00001eb422150_P001"/>
    </source>
</evidence>
<dbReference type="EnsemblPlants" id="Zm00001eb422150_T001">
    <property type="protein sequence ID" value="Zm00001eb422150_P001"/>
    <property type="gene ID" value="Zm00001eb422150"/>
</dbReference>
<reference evidence="2" key="2">
    <citation type="submission" date="2019-07" db="EMBL/GenBank/DDBJ databases">
        <authorList>
            <person name="Seetharam A."/>
            <person name="Woodhouse M."/>
            <person name="Cannon E."/>
        </authorList>
    </citation>
    <scope>NUCLEOTIDE SEQUENCE [LARGE SCALE GENOMIC DNA]</scope>
    <source>
        <strain evidence="2">cv. B73</strain>
    </source>
</reference>
<dbReference type="AlphaFoldDB" id="A0A804REW7"/>